<keyword evidence="7" id="KW-0547">Nucleotide-binding</keyword>
<dbReference type="SUPFAM" id="SSF55874">
    <property type="entry name" value="ATPase domain of HSP90 chaperone/DNA topoisomerase II/histidine kinase"/>
    <property type="match status" value="1"/>
</dbReference>
<dbReference type="Gene3D" id="2.60.40.10">
    <property type="entry name" value="Immunoglobulins"/>
    <property type="match status" value="1"/>
</dbReference>
<dbReference type="SUPFAM" id="SSF63829">
    <property type="entry name" value="Calcium-dependent phosphotriesterase"/>
    <property type="match status" value="1"/>
</dbReference>
<sequence length="1003" mass="116345">MMPLSHLRYCCIFLFLTTVKAVCQENYIAKWYTADNNELPQSSVNAIVSDKYNFIWLTTENGLVRYDGNDFRTFNTSSTNLEYSRFFDIFGSIKKDSLVCYNEGKKEQVLIRQGKIHITKKDSPILNKSRNGKHFFSHDGLPSNKTINPQEPYFIKLSDGNLFFIDPENVELCDAKMNSIYKLAYKSKTIFRFFVIHDTLFYLYEDGRYDCFSKNGKSSGKLDSALFTGKQKLFWNITTSQVFIAVKNKIALLGNQSDQLAITPVVDFKEFEKSNIISVYLDRKNQKLYLGSSTNGLCIISFPEFNTVKKDVQKTEVYYGALALNDSTIVTAKGQIFSNKKLVDSISFDKSFFLDEEITIAKDSDQNLWVGRNKNVHCYLKKSAYKEHLTYNFGQNIKTIFRDQDNTIWISVGQDEFHKAKLYCVKNGSVKLITISEYNINFIAQYDFNTLFLGTTNGLLKYQINSENLIYVKNSEKINIRSIFIDSEKKVWLTTYQKGFFLYSDNTLYSFPKDENNYLNSSHCIIEDKNGFFWIPTNKGLFQISRKALLEYSKKKTRVIYYHQYNKFNGFLTNEFNGGCQPCGNFLKNDQIALPSMNGFVFFNPYKVSPLLPGKVLFIDKVLVDQINIQPKDTITLKNNFQRVTFFISYPYYGNQENLNFEAKLDKAPNSRWEKLKGEKSISFTTLPPGEYTLTIRTLAGFNAAYVYKKITIIVPAKFHQTFWFTILIYLLAALFILFIWYIRLYYIKRNNIRLKEVIAQKTKKLASTVRKLKTTRNNLKQEIKQQETLVKSISHDIKSPLKFLTNSINHLADNETIQEDSKLKKQLGTIQMSTIQLYEYVENLIKYSSIFIEGKKLEDQRYSLYDLIEEKIQIFRKIAEAENIEIVNSVHQDLEIRTNNKALSIIVHNLLDNAIKNSSNGHIELFSGTKDNVLMLTIIDNGKGMSRELIEYYLDFYQNPIAKNYHLGLHMIIELLLIIEGSINIHSTLNEGTTIEIMVEYN</sequence>
<gene>
    <name evidence="7" type="ORF">ACFO5S_08080</name>
</gene>
<reference evidence="8" key="1">
    <citation type="journal article" date="2019" name="Int. J. Syst. Evol. Microbiol.">
        <title>The Global Catalogue of Microorganisms (GCM) 10K type strain sequencing project: providing services to taxonomists for standard genome sequencing and annotation.</title>
        <authorList>
            <consortium name="The Broad Institute Genomics Platform"/>
            <consortium name="The Broad Institute Genome Sequencing Center for Infectious Disease"/>
            <person name="Wu L."/>
            <person name="Ma J."/>
        </authorList>
    </citation>
    <scope>NUCLEOTIDE SEQUENCE [LARGE SCALE GENOMIC DNA]</scope>
    <source>
        <strain evidence="8">WYCCWR 13023</strain>
    </source>
</reference>
<keyword evidence="5" id="KW-1133">Transmembrane helix</keyword>
<dbReference type="GO" id="GO:0005524">
    <property type="term" value="F:ATP binding"/>
    <property type="evidence" value="ECO:0007669"/>
    <property type="project" value="UniProtKB-KW"/>
</dbReference>
<dbReference type="RefSeq" id="WP_213257366.1">
    <property type="nucleotide sequence ID" value="NZ_JAGYWA010000003.1"/>
</dbReference>
<accession>A0ABV9PDF9</accession>
<dbReference type="EC" id="2.7.13.3" evidence="2"/>
<keyword evidence="8" id="KW-1185">Reference proteome</keyword>
<organism evidence="7 8">
    <name type="scientific">Flavobacterium branchiicola</name>
    <dbReference type="NCBI Taxonomy" id="1114875"/>
    <lineage>
        <taxon>Bacteria</taxon>
        <taxon>Pseudomonadati</taxon>
        <taxon>Bacteroidota</taxon>
        <taxon>Flavobacteriia</taxon>
        <taxon>Flavobacteriales</taxon>
        <taxon>Flavobacteriaceae</taxon>
        <taxon>Flavobacterium</taxon>
    </lineage>
</organism>
<dbReference type="Gene3D" id="3.30.565.10">
    <property type="entry name" value="Histidine kinase-like ATPase, C-terminal domain"/>
    <property type="match status" value="1"/>
</dbReference>
<evidence type="ECO:0000256" key="3">
    <source>
        <dbReference type="ARBA" id="ARBA00022553"/>
    </source>
</evidence>
<evidence type="ECO:0000313" key="8">
    <source>
        <dbReference type="Proteomes" id="UP001595935"/>
    </source>
</evidence>
<dbReference type="Gene3D" id="2.130.10.10">
    <property type="entry name" value="YVTN repeat-like/Quinoprotein amine dehydrogenase"/>
    <property type="match status" value="3"/>
</dbReference>
<feature type="domain" description="Histidine kinase" evidence="6">
    <location>
        <begin position="793"/>
        <end position="1003"/>
    </location>
</feature>
<dbReference type="SUPFAM" id="SSF47384">
    <property type="entry name" value="Homodimeric domain of signal transducing histidine kinase"/>
    <property type="match status" value="1"/>
</dbReference>
<dbReference type="InterPro" id="IPR013783">
    <property type="entry name" value="Ig-like_fold"/>
</dbReference>
<proteinExistence type="predicted"/>
<feature type="coiled-coil region" evidence="4">
    <location>
        <begin position="763"/>
        <end position="797"/>
    </location>
</feature>
<dbReference type="CDD" id="cd00082">
    <property type="entry name" value="HisKA"/>
    <property type="match status" value="1"/>
</dbReference>
<comment type="caution">
    <text evidence="7">The sequence shown here is derived from an EMBL/GenBank/DDBJ whole genome shotgun (WGS) entry which is preliminary data.</text>
</comment>
<evidence type="ECO:0000256" key="1">
    <source>
        <dbReference type="ARBA" id="ARBA00000085"/>
    </source>
</evidence>
<dbReference type="PROSITE" id="PS50109">
    <property type="entry name" value="HIS_KIN"/>
    <property type="match status" value="1"/>
</dbReference>
<dbReference type="PANTHER" id="PTHR43547:SF2">
    <property type="entry name" value="HYBRID SIGNAL TRANSDUCTION HISTIDINE KINASE C"/>
    <property type="match status" value="1"/>
</dbReference>
<protein>
    <recommendedName>
        <fullName evidence="2">histidine kinase</fullName>
        <ecNumber evidence="2">2.7.13.3</ecNumber>
    </recommendedName>
</protein>
<keyword evidence="5" id="KW-0472">Membrane</keyword>
<evidence type="ECO:0000313" key="7">
    <source>
        <dbReference type="EMBL" id="MFC4747401.1"/>
    </source>
</evidence>
<dbReference type="EMBL" id="JBHSGV010000003">
    <property type="protein sequence ID" value="MFC4747401.1"/>
    <property type="molecule type" value="Genomic_DNA"/>
</dbReference>
<evidence type="ECO:0000259" key="6">
    <source>
        <dbReference type="PROSITE" id="PS50109"/>
    </source>
</evidence>
<dbReference type="InterPro" id="IPR003594">
    <property type="entry name" value="HATPase_dom"/>
</dbReference>
<keyword evidence="3" id="KW-0597">Phosphoprotein</keyword>
<dbReference type="Gene3D" id="1.10.287.130">
    <property type="match status" value="1"/>
</dbReference>
<dbReference type="InterPro" id="IPR005467">
    <property type="entry name" value="His_kinase_dom"/>
</dbReference>
<comment type="catalytic activity">
    <reaction evidence="1">
        <text>ATP + protein L-histidine = ADP + protein N-phospho-L-histidine.</text>
        <dbReference type="EC" id="2.7.13.3"/>
    </reaction>
</comment>
<evidence type="ECO:0000256" key="2">
    <source>
        <dbReference type="ARBA" id="ARBA00012438"/>
    </source>
</evidence>
<feature type="transmembrane region" description="Helical" evidence="5">
    <location>
        <begin position="723"/>
        <end position="747"/>
    </location>
</feature>
<evidence type="ECO:0000256" key="5">
    <source>
        <dbReference type="SAM" id="Phobius"/>
    </source>
</evidence>
<dbReference type="InterPro" id="IPR036890">
    <property type="entry name" value="HATPase_C_sf"/>
</dbReference>
<dbReference type="Pfam" id="PF02518">
    <property type="entry name" value="HATPase_c"/>
    <property type="match status" value="1"/>
</dbReference>
<dbReference type="SMART" id="SM00387">
    <property type="entry name" value="HATPase_c"/>
    <property type="match status" value="1"/>
</dbReference>
<keyword evidence="7" id="KW-0067">ATP-binding</keyword>
<dbReference type="InterPro" id="IPR003661">
    <property type="entry name" value="HisK_dim/P_dom"/>
</dbReference>
<keyword evidence="5" id="KW-0812">Transmembrane</keyword>
<dbReference type="PANTHER" id="PTHR43547">
    <property type="entry name" value="TWO-COMPONENT HISTIDINE KINASE"/>
    <property type="match status" value="1"/>
</dbReference>
<evidence type="ECO:0000256" key="4">
    <source>
        <dbReference type="SAM" id="Coils"/>
    </source>
</evidence>
<keyword evidence="4" id="KW-0175">Coiled coil</keyword>
<name>A0ABV9PDF9_9FLAO</name>
<dbReference type="InterPro" id="IPR036097">
    <property type="entry name" value="HisK_dim/P_sf"/>
</dbReference>
<dbReference type="Proteomes" id="UP001595935">
    <property type="component" value="Unassembled WGS sequence"/>
</dbReference>
<dbReference type="InterPro" id="IPR015943">
    <property type="entry name" value="WD40/YVTN_repeat-like_dom_sf"/>
</dbReference>